<dbReference type="STRING" id="1146883.BLASA_4320"/>
<evidence type="ECO:0000313" key="2">
    <source>
        <dbReference type="EMBL" id="CCG05143.1"/>
    </source>
</evidence>
<reference evidence="2 3" key="1">
    <citation type="journal article" date="2012" name="J. Bacteriol.">
        <title>Genome Sequence of Blastococcus saxobsidens DD2, a Stone-Inhabiting Bacterium.</title>
        <authorList>
            <person name="Chouaia B."/>
            <person name="Crotti E."/>
            <person name="Brusetti L."/>
            <person name="Daffonchio D."/>
            <person name="Essoussi I."/>
            <person name="Nouioui I."/>
            <person name="Sbissi I."/>
            <person name="Ghodhbane-Gtari F."/>
            <person name="Gtari M."/>
            <person name="Vacherie B."/>
            <person name="Barbe V."/>
            <person name="Medigue C."/>
            <person name="Gury J."/>
            <person name="Pujic P."/>
            <person name="Normand P."/>
        </authorList>
    </citation>
    <scope>NUCLEOTIDE SEQUENCE [LARGE SCALE GENOMIC DNA]</scope>
    <source>
        <strain evidence="2 3">DD2</strain>
    </source>
</reference>
<keyword evidence="3" id="KW-1185">Reference proteome</keyword>
<reference evidence="3" key="2">
    <citation type="submission" date="2012-02" db="EMBL/GenBank/DDBJ databases">
        <title>Complete genome sequence of Blastococcus saxobsidens strain DD2.</title>
        <authorList>
            <person name="Genoscope."/>
        </authorList>
    </citation>
    <scope>NUCLEOTIDE SEQUENCE [LARGE SCALE GENOMIC DNA]</scope>
    <source>
        <strain evidence="3">DD2</strain>
    </source>
</reference>
<sequence>MCHVGYVSRISSSGQKPPGHATGAALREEDGPCAGWCIPGSGREEVTDRDLPGDRSRRVRGHVPVTYPAIETAGRGVT</sequence>
<dbReference type="EMBL" id="FO117623">
    <property type="protein sequence ID" value="CCG05143.1"/>
    <property type="molecule type" value="Genomic_DNA"/>
</dbReference>
<feature type="region of interest" description="Disordered" evidence="1">
    <location>
        <begin position="1"/>
        <end position="59"/>
    </location>
</feature>
<organism evidence="2 3">
    <name type="scientific">Blastococcus saxobsidens (strain DD2)</name>
    <dbReference type="NCBI Taxonomy" id="1146883"/>
    <lineage>
        <taxon>Bacteria</taxon>
        <taxon>Bacillati</taxon>
        <taxon>Actinomycetota</taxon>
        <taxon>Actinomycetes</taxon>
        <taxon>Geodermatophilales</taxon>
        <taxon>Geodermatophilaceae</taxon>
        <taxon>Blastococcus</taxon>
    </lineage>
</organism>
<dbReference type="AlphaFoldDB" id="H6RMV5"/>
<dbReference type="KEGG" id="bsd:BLASA_4320"/>
<evidence type="ECO:0000313" key="3">
    <source>
        <dbReference type="Proteomes" id="UP000007517"/>
    </source>
</evidence>
<proteinExistence type="predicted"/>
<protein>
    <submittedName>
        <fullName evidence="2">Uncharacterized protein</fullName>
    </submittedName>
</protein>
<gene>
    <name evidence="2" type="ordered locus">BLASA_4320</name>
</gene>
<dbReference type="Proteomes" id="UP000007517">
    <property type="component" value="Chromosome"/>
</dbReference>
<feature type="compositionally biased region" description="Basic and acidic residues" evidence="1">
    <location>
        <begin position="42"/>
        <end position="56"/>
    </location>
</feature>
<evidence type="ECO:0000256" key="1">
    <source>
        <dbReference type="SAM" id="MobiDB-lite"/>
    </source>
</evidence>
<accession>H6RMV5</accession>
<dbReference type="HOGENOM" id="CLU_2614971_0_0_11"/>
<name>H6RMV5_BLASD</name>